<proteinExistence type="predicted"/>
<feature type="transmembrane region" description="Helical" evidence="6">
    <location>
        <begin position="294"/>
        <end position="316"/>
    </location>
</feature>
<name>A0A4R9JBI7_9LEPT</name>
<dbReference type="PROSITE" id="PS50850">
    <property type="entry name" value="MFS"/>
    <property type="match status" value="1"/>
</dbReference>
<sequence length="431" mass="46471">MRAWATTFIILIFAILAFIDRISISLMVDPIKNSFRIDDFRMGLLQGPAFALFFLLGSLPMGWIVDRYSKRWTIYLGVTVWSLATIASAFANSFFALVIARCIVGLGEATLQPAGWSMVAKIFPARRFGLAISILSSGAQIGAAFSYILGGLILAESVRIGSFASSFVGLLTPWQIVFLVSGIPGIFLAFLIFIAPKERKGNREDTGENSLGLKSFIHEERKFLTYHFLGFGFQCAMVLGAAAWIPTYLQRIEEISVTTTGVILAILAFPIGTFGVIFAGWFADRAYAQGRHDIHLSHFSNVCAVMVLIGGLTFSFSKSAPLTIAALAFMGLIQPFSGVAGASLQISTPSAVRGRISAAFIMFYNAVGMTLGPSFIAFISDYVVGPERLGIAIAINFAVMGSLASLFLWLGKSHAAAASRKYGALIPDQNG</sequence>
<dbReference type="InterPro" id="IPR011701">
    <property type="entry name" value="MFS"/>
</dbReference>
<dbReference type="Gene3D" id="1.20.1250.20">
    <property type="entry name" value="MFS general substrate transporter like domains"/>
    <property type="match status" value="2"/>
</dbReference>
<dbReference type="EMBL" id="RQFY01000001">
    <property type="protein sequence ID" value="TGL36817.1"/>
    <property type="molecule type" value="Genomic_DNA"/>
</dbReference>
<dbReference type="PANTHER" id="PTHR23505">
    <property type="entry name" value="SPINSTER"/>
    <property type="match status" value="1"/>
</dbReference>
<feature type="transmembrane region" description="Helical" evidence="6">
    <location>
        <begin position="72"/>
        <end position="91"/>
    </location>
</feature>
<evidence type="ECO:0000256" key="6">
    <source>
        <dbReference type="SAM" id="Phobius"/>
    </source>
</evidence>
<feature type="transmembrane region" description="Helical" evidence="6">
    <location>
        <begin position="174"/>
        <end position="195"/>
    </location>
</feature>
<comment type="subcellular location">
    <subcellularLocation>
        <location evidence="1">Membrane</location>
        <topology evidence="1">Multi-pass membrane protein</topology>
    </subcellularLocation>
</comment>
<organism evidence="8 9">
    <name type="scientific">Leptospira koniambonensis</name>
    <dbReference type="NCBI Taxonomy" id="2484950"/>
    <lineage>
        <taxon>Bacteria</taxon>
        <taxon>Pseudomonadati</taxon>
        <taxon>Spirochaetota</taxon>
        <taxon>Spirochaetia</taxon>
        <taxon>Leptospirales</taxon>
        <taxon>Leptospiraceae</taxon>
        <taxon>Leptospira</taxon>
    </lineage>
</organism>
<keyword evidence="4 6" id="KW-1133">Transmembrane helix</keyword>
<feature type="transmembrane region" description="Helical" evidence="6">
    <location>
        <begin position="257"/>
        <end position="282"/>
    </location>
</feature>
<keyword evidence="9" id="KW-1185">Reference proteome</keyword>
<protein>
    <submittedName>
        <fullName evidence="8">MFS transporter</fullName>
    </submittedName>
</protein>
<accession>A0A4R9JBI7</accession>
<feature type="transmembrane region" description="Helical" evidence="6">
    <location>
        <begin position="97"/>
        <end position="116"/>
    </location>
</feature>
<evidence type="ECO:0000256" key="4">
    <source>
        <dbReference type="ARBA" id="ARBA00022989"/>
    </source>
</evidence>
<keyword evidence="5 6" id="KW-0472">Membrane</keyword>
<evidence type="ECO:0000256" key="1">
    <source>
        <dbReference type="ARBA" id="ARBA00004141"/>
    </source>
</evidence>
<dbReference type="AlphaFoldDB" id="A0A4R9JBI7"/>
<reference evidence="8" key="1">
    <citation type="journal article" date="2019" name="PLoS Negl. Trop. Dis.">
        <title>Revisiting the worldwide diversity of Leptospira species in the environment.</title>
        <authorList>
            <person name="Vincent A.T."/>
            <person name="Schiettekatte O."/>
            <person name="Bourhy P."/>
            <person name="Veyrier F.J."/>
            <person name="Picardeau M."/>
        </authorList>
    </citation>
    <scope>NUCLEOTIDE SEQUENCE [LARGE SCALE GENOMIC DNA]</scope>
    <source>
        <strain evidence="8">201800265</strain>
    </source>
</reference>
<dbReference type="InterPro" id="IPR020846">
    <property type="entry name" value="MFS_dom"/>
</dbReference>
<gene>
    <name evidence="8" type="ORF">EHQ52_02770</name>
</gene>
<feature type="transmembrane region" description="Helical" evidence="6">
    <location>
        <begin position="223"/>
        <end position="245"/>
    </location>
</feature>
<evidence type="ECO:0000259" key="7">
    <source>
        <dbReference type="PROSITE" id="PS50850"/>
    </source>
</evidence>
<keyword evidence="3 6" id="KW-0812">Transmembrane</keyword>
<comment type="caution">
    <text evidence="8">The sequence shown here is derived from an EMBL/GenBank/DDBJ whole genome shotgun (WGS) entry which is preliminary data.</text>
</comment>
<dbReference type="InterPro" id="IPR044770">
    <property type="entry name" value="MFS_spinster-like"/>
</dbReference>
<evidence type="ECO:0000256" key="2">
    <source>
        <dbReference type="ARBA" id="ARBA00022448"/>
    </source>
</evidence>
<feature type="transmembrane region" description="Helical" evidence="6">
    <location>
        <begin position="322"/>
        <end position="344"/>
    </location>
</feature>
<dbReference type="Pfam" id="PF07690">
    <property type="entry name" value="MFS_1"/>
    <property type="match status" value="1"/>
</dbReference>
<feature type="transmembrane region" description="Helical" evidence="6">
    <location>
        <begin position="356"/>
        <end position="379"/>
    </location>
</feature>
<evidence type="ECO:0000256" key="5">
    <source>
        <dbReference type="ARBA" id="ARBA00023136"/>
    </source>
</evidence>
<dbReference type="PANTHER" id="PTHR23505:SF79">
    <property type="entry name" value="PROTEIN SPINSTER"/>
    <property type="match status" value="1"/>
</dbReference>
<dbReference type="SUPFAM" id="SSF103473">
    <property type="entry name" value="MFS general substrate transporter"/>
    <property type="match status" value="1"/>
</dbReference>
<evidence type="ECO:0000313" key="8">
    <source>
        <dbReference type="EMBL" id="TGL36817.1"/>
    </source>
</evidence>
<dbReference type="GO" id="GO:0022857">
    <property type="term" value="F:transmembrane transporter activity"/>
    <property type="evidence" value="ECO:0007669"/>
    <property type="project" value="InterPro"/>
</dbReference>
<feature type="transmembrane region" description="Helical" evidence="6">
    <location>
        <begin position="45"/>
        <end position="65"/>
    </location>
</feature>
<feature type="domain" description="Major facilitator superfamily (MFS) profile" evidence="7">
    <location>
        <begin position="6"/>
        <end position="416"/>
    </location>
</feature>
<dbReference type="GO" id="GO:0016020">
    <property type="term" value="C:membrane"/>
    <property type="evidence" value="ECO:0007669"/>
    <property type="project" value="UniProtKB-SubCell"/>
</dbReference>
<keyword evidence="2" id="KW-0813">Transport</keyword>
<feature type="transmembrane region" description="Helical" evidence="6">
    <location>
        <begin position="128"/>
        <end position="154"/>
    </location>
</feature>
<dbReference type="Proteomes" id="UP000297871">
    <property type="component" value="Unassembled WGS sequence"/>
</dbReference>
<dbReference type="RefSeq" id="WP_135613756.1">
    <property type="nucleotide sequence ID" value="NZ_RQFY01000001.1"/>
</dbReference>
<evidence type="ECO:0000256" key="3">
    <source>
        <dbReference type="ARBA" id="ARBA00022692"/>
    </source>
</evidence>
<dbReference type="OrthoDB" id="783189at2"/>
<evidence type="ECO:0000313" key="9">
    <source>
        <dbReference type="Proteomes" id="UP000297871"/>
    </source>
</evidence>
<dbReference type="InterPro" id="IPR036259">
    <property type="entry name" value="MFS_trans_sf"/>
</dbReference>
<feature type="transmembrane region" description="Helical" evidence="6">
    <location>
        <begin position="391"/>
        <end position="411"/>
    </location>
</feature>